<evidence type="ECO:0000256" key="5">
    <source>
        <dbReference type="ARBA" id="ARBA00022490"/>
    </source>
</evidence>
<comment type="subcellular location">
    <subcellularLocation>
        <location evidence="1">Cytoplasm</location>
    </subcellularLocation>
</comment>
<evidence type="ECO:0000256" key="6">
    <source>
        <dbReference type="ARBA" id="ARBA00022679"/>
    </source>
</evidence>
<dbReference type="SUPFAM" id="SSF53067">
    <property type="entry name" value="Actin-like ATPase domain"/>
    <property type="match status" value="2"/>
</dbReference>
<name>A0A2T7NCB2_POMCA</name>
<dbReference type="STRING" id="400727.A0A2T7NCB2"/>
<dbReference type="PANTHER" id="PTHR10196">
    <property type="entry name" value="SUGAR KINASE"/>
    <property type="match status" value="1"/>
</dbReference>
<dbReference type="InterPro" id="IPR037444">
    <property type="entry name" value="GK5"/>
</dbReference>
<dbReference type="GO" id="GO:0046167">
    <property type="term" value="P:glycerol-3-phosphate biosynthetic process"/>
    <property type="evidence" value="ECO:0007669"/>
    <property type="project" value="TreeGrafter"/>
</dbReference>
<keyword evidence="9" id="KW-0319">Glycerol metabolism</keyword>
<evidence type="ECO:0000259" key="15">
    <source>
        <dbReference type="Pfam" id="PF02782"/>
    </source>
</evidence>
<evidence type="ECO:0000256" key="4">
    <source>
        <dbReference type="ARBA" id="ARBA00012099"/>
    </source>
</evidence>
<evidence type="ECO:0000256" key="2">
    <source>
        <dbReference type="ARBA" id="ARBA00005190"/>
    </source>
</evidence>
<dbReference type="InterPro" id="IPR043129">
    <property type="entry name" value="ATPase_NBD"/>
</dbReference>
<evidence type="ECO:0000313" key="17">
    <source>
        <dbReference type="Proteomes" id="UP000245119"/>
    </source>
</evidence>
<comment type="function">
    <text evidence="12">Skin-specific kinase that plays a key role in glycerol metabolism, catalyzing its phosphorylation to produce sn-glycerol 3-phosphate. Involved in skin-specific regulation of sterol regulatory element-binding protein (SREBP) processing and lipid biosynthesis.</text>
</comment>
<dbReference type="FunFam" id="3.30.420.40:FF:000102">
    <property type="entry name" value="Putative glycerol kinase 5"/>
    <property type="match status" value="1"/>
</dbReference>
<evidence type="ECO:0000256" key="10">
    <source>
        <dbReference type="ARBA" id="ARBA00022840"/>
    </source>
</evidence>
<protein>
    <recommendedName>
        <fullName evidence="13">Glycerol kinase 5</fullName>
        <ecNumber evidence="4">2.7.1.30</ecNumber>
    </recommendedName>
    <alternativeName>
        <fullName evidence="11">ATP:glycerol 3-phosphotransferase 5</fullName>
    </alternativeName>
</protein>
<dbReference type="Proteomes" id="UP000245119">
    <property type="component" value="Linkage Group LG14"/>
</dbReference>
<dbReference type="CDD" id="cd07793">
    <property type="entry name" value="ASKHA_NBD_FGGY_GK5-like"/>
    <property type="match status" value="1"/>
</dbReference>
<keyword evidence="7" id="KW-0547">Nucleotide-binding</keyword>
<dbReference type="OrthoDB" id="6278781at2759"/>
<feature type="domain" description="Carbohydrate kinase FGGY C-terminal" evidence="15">
    <location>
        <begin position="277"/>
        <end position="464"/>
    </location>
</feature>
<keyword evidence="17" id="KW-1185">Reference proteome</keyword>
<keyword evidence="10" id="KW-0067">ATP-binding</keyword>
<comment type="caution">
    <text evidence="16">The sequence shown here is derived from an EMBL/GenBank/DDBJ whole genome shotgun (WGS) entry which is preliminary data.</text>
</comment>
<dbReference type="GO" id="GO:0006641">
    <property type="term" value="P:triglyceride metabolic process"/>
    <property type="evidence" value="ECO:0007669"/>
    <property type="project" value="TreeGrafter"/>
</dbReference>
<dbReference type="EMBL" id="PZQS01000014">
    <property type="protein sequence ID" value="PVD18809.1"/>
    <property type="molecule type" value="Genomic_DNA"/>
</dbReference>
<dbReference type="AlphaFoldDB" id="A0A2T7NCB2"/>
<dbReference type="GO" id="GO:0006071">
    <property type="term" value="P:glycerol metabolic process"/>
    <property type="evidence" value="ECO:0007669"/>
    <property type="project" value="UniProtKB-KW"/>
</dbReference>
<comment type="pathway">
    <text evidence="2">Polyol metabolism; glycerol degradation via glycerol kinase pathway; sn-glycerol 3-phosphate from glycerol: step 1/1.</text>
</comment>
<gene>
    <name evidence="16" type="ORF">C0Q70_21362</name>
</gene>
<dbReference type="GO" id="GO:0005739">
    <property type="term" value="C:mitochondrion"/>
    <property type="evidence" value="ECO:0007669"/>
    <property type="project" value="TreeGrafter"/>
</dbReference>
<comment type="similarity">
    <text evidence="3">Belongs to the FGGY kinase family.</text>
</comment>
<keyword evidence="6" id="KW-0808">Transferase</keyword>
<dbReference type="Gene3D" id="3.30.420.40">
    <property type="match status" value="2"/>
</dbReference>
<dbReference type="GO" id="GO:0004370">
    <property type="term" value="F:glycerol kinase activity"/>
    <property type="evidence" value="ECO:0007669"/>
    <property type="project" value="UniProtKB-EC"/>
</dbReference>
<feature type="domain" description="Carbohydrate kinase FGGY N-terminal" evidence="14">
    <location>
        <begin position="34"/>
        <end position="267"/>
    </location>
</feature>
<dbReference type="GO" id="GO:0005524">
    <property type="term" value="F:ATP binding"/>
    <property type="evidence" value="ECO:0007669"/>
    <property type="project" value="UniProtKB-KW"/>
</dbReference>
<evidence type="ECO:0000259" key="14">
    <source>
        <dbReference type="Pfam" id="PF00370"/>
    </source>
</evidence>
<evidence type="ECO:0000256" key="11">
    <source>
        <dbReference type="ARBA" id="ARBA00033026"/>
    </source>
</evidence>
<dbReference type="PIRSF" id="PIRSF000538">
    <property type="entry name" value="GlpK"/>
    <property type="match status" value="1"/>
</dbReference>
<evidence type="ECO:0000256" key="9">
    <source>
        <dbReference type="ARBA" id="ARBA00022798"/>
    </source>
</evidence>
<dbReference type="InterPro" id="IPR018485">
    <property type="entry name" value="FGGY_C"/>
</dbReference>
<dbReference type="InterPro" id="IPR018484">
    <property type="entry name" value="FGGY_N"/>
</dbReference>
<evidence type="ECO:0000313" key="16">
    <source>
        <dbReference type="EMBL" id="PVD18809.1"/>
    </source>
</evidence>
<dbReference type="FunFam" id="3.30.420.40:FF:000104">
    <property type="entry name" value="putative glycerol kinase 5"/>
    <property type="match status" value="1"/>
</dbReference>
<evidence type="ECO:0000256" key="1">
    <source>
        <dbReference type="ARBA" id="ARBA00004496"/>
    </source>
</evidence>
<sequence>MHKSVLFLDNPEVITKKQEERKKKKDGFGGGGEGLEIEHPKPGWFEIDPFKLFDDSCAVVKSSLAAAGLQASQVTSMGIATQRNTFVTWDRETGEVYHKMITWQDLRASEAVASWNSSYTLKALNKSAKLLHFFTRRNRHKAASVLKFMSKQVTMRLLWVLTNIPNVKRRAFEGNVMFGCIETWLLWKLSGKKLHATDYSCASTTGIFDPYSMEWSPIVCGLVDIPMSMLPEIRDTSGDFGTTEPDLFGAPIPIKSLVADQQGSMFGQCCFYVGDVKCTMGTGTFIDMNTGKIPHASIAGLYPLVGWSIGGKVTYLAEGHSADTGNVMGWANSIGLLDDVTQSSSLAASVPDSGGVCFVPAYSGLQAPVNDDKACTSIFGLKLGTTKAHLVRAMLESMAFRFKILYETFITETKIPLSCICADGGVSTNDFLMQLMADVTNQSIERSADSDMTSRGAAFLAGLASDVWKSQEELKAMRKIDKVFEPADTWSKVRSSFYLWERAVSRSLNWYR</sequence>
<dbReference type="Pfam" id="PF00370">
    <property type="entry name" value="FGGY_N"/>
    <property type="match status" value="1"/>
</dbReference>
<dbReference type="PANTHER" id="PTHR10196:SF68">
    <property type="entry name" value="GLYCEROL KINASE 5-RELATED"/>
    <property type="match status" value="1"/>
</dbReference>
<dbReference type="EC" id="2.7.1.30" evidence="4"/>
<accession>A0A2T7NCB2</accession>
<reference evidence="16 17" key="1">
    <citation type="submission" date="2018-04" db="EMBL/GenBank/DDBJ databases">
        <title>The genome of golden apple snail Pomacea canaliculata provides insight into stress tolerance and invasive adaptation.</title>
        <authorList>
            <person name="Liu C."/>
            <person name="Liu B."/>
            <person name="Ren Y."/>
            <person name="Zhang Y."/>
            <person name="Wang H."/>
            <person name="Li S."/>
            <person name="Jiang F."/>
            <person name="Yin L."/>
            <person name="Zhang G."/>
            <person name="Qian W."/>
            <person name="Fan W."/>
        </authorList>
    </citation>
    <scope>NUCLEOTIDE SEQUENCE [LARGE SCALE GENOMIC DNA]</scope>
    <source>
        <strain evidence="16">SZHN2017</strain>
        <tissue evidence="16">Muscle</tissue>
    </source>
</reference>
<proteinExistence type="inferred from homology"/>
<evidence type="ECO:0000256" key="7">
    <source>
        <dbReference type="ARBA" id="ARBA00022741"/>
    </source>
</evidence>
<keyword evidence="5" id="KW-0963">Cytoplasm</keyword>
<evidence type="ECO:0000256" key="3">
    <source>
        <dbReference type="ARBA" id="ARBA00009156"/>
    </source>
</evidence>
<evidence type="ECO:0000256" key="8">
    <source>
        <dbReference type="ARBA" id="ARBA00022777"/>
    </source>
</evidence>
<dbReference type="InterPro" id="IPR000577">
    <property type="entry name" value="Carb_kinase_FGGY"/>
</dbReference>
<dbReference type="Pfam" id="PF02782">
    <property type="entry name" value="FGGY_C"/>
    <property type="match status" value="1"/>
</dbReference>
<organism evidence="16 17">
    <name type="scientific">Pomacea canaliculata</name>
    <name type="common">Golden apple snail</name>
    <dbReference type="NCBI Taxonomy" id="400727"/>
    <lineage>
        <taxon>Eukaryota</taxon>
        <taxon>Metazoa</taxon>
        <taxon>Spiralia</taxon>
        <taxon>Lophotrochozoa</taxon>
        <taxon>Mollusca</taxon>
        <taxon>Gastropoda</taxon>
        <taxon>Caenogastropoda</taxon>
        <taxon>Architaenioglossa</taxon>
        <taxon>Ampullarioidea</taxon>
        <taxon>Ampullariidae</taxon>
        <taxon>Pomacea</taxon>
    </lineage>
</organism>
<evidence type="ECO:0000256" key="13">
    <source>
        <dbReference type="ARBA" id="ARBA00047192"/>
    </source>
</evidence>
<evidence type="ECO:0000256" key="12">
    <source>
        <dbReference type="ARBA" id="ARBA00045165"/>
    </source>
</evidence>
<keyword evidence="8" id="KW-0418">Kinase</keyword>